<dbReference type="EMBL" id="HBUE01352811">
    <property type="protein sequence ID" value="CAG6604267.1"/>
    <property type="molecule type" value="Transcribed_RNA"/>
</dbReference>
<organism evidence="1">
    <name type="scientific">Culex pipiens</name>
    <name type="common">House mosquito</name>
    <dbReference type="NCBI Taxonomy" id="7175"/>
    <lineage>
        <taxon>Eukaryota</taxon>
        <taxon>Metazoa</taxon>
        <taxon>Ecdysozoa</taxon>
        <taxon>Arthropoda</taxon>
        <taxon>Hexapoda</taxon>
        <taxon>Insecta</taxon>
        <taxon>Pterygota</taxon>
        <taxon>Neoptera</taxon>
        <taxon>Endopterygota</taxon>
        <taxon>Diptera</taxon>
        <taxon>Nematocera</taxon>
        <taxon>Culicoidea</taxon>
        <taxon>Culicidae</taxon>
        <taxon>Culicinae</taxon>
        <taxon>Culicini</taxon>
        <taxon>Culex</taxon>
        <taxon>Culex</taxon>
    </lineage>
</organism>
<proteinExistence type="predicted"/>
<sequence>MHPTNVSEEVLIMNLNLVEVAILAIVDGTTGDVSFLSDAFRHQILNFSRINHSLIHFLFHSVYAVVSRLTIRSFHLLIDGFHCRTEQLRGPFCKILSQRIALHQNLLLLLRWTIHEVQIVFTRDPVFSRFLRVNRVKVSIKVVRIELRLKVKAKLGADPALVLLSVELDVLLHRGIDPRRGVRG</sequence>
<dbReference type="AlphaFoldDB" id="A0A8D8PIM7"/>
<dbReference type="EMBL" id="HBUE01245710">
    <property type="protein sequence ID" value="CAG6551968.1"/>
    <property type="molecule type" value="Transcribed_RNA"/>
</dbReference>
<name>A0A8D8PIM7_CULPI</name>
<evidence type="ECO:0000313" key="1">
    <source>
        <dbReference type="EMBL" id="CAG6604267.1"/>
    </source>
</evidence>
<protein>
    <submittedName>
        <fullName evidence="1">(northern house mosquito) hypothetical protein</fullName>
    </submittedName>
</protein>
<accession>A0A8D8PIM7</accession>
<reference evidence="1" key="1">
    <citation type="submission" date="2021-05" db="EMBL/GenBank/DDBJ databases">
        <authorList>
            <person name="Alioto T."/>
            <person name="Alioto T."/>
            <person name="Gomez Garrido J."/>
        </authorList>
    </citation>
    <scope>NUCLEOTIDE SEQUENCE</scope>
</reference>